<dbReference type="KEGG" id="mrr:Moror_5875"/>
<sequence>MTPPKTEQKLKQDIAEAEEQRCGLQTQSISNPGGQAIPPLTRASHRELLTPLQSPLPEKPLPVKTVTDQGETRRTLNLLFTTGGSEERDSVGSTSQHTSKKEGLDILITSFPSVEEQDPFK</sequence>
<comment type="caution">
    <text evidence="2">The sequence shown here is derived from an EMBL/GenBank/DDBJ whole genome shotgun (WGS) entry which is preliminary data.</text>
</comment>
<evidence type="ECO:0000256" key="1">
    <source>
        <dbReference type="SAM" id="MobiDB-lite"/>
    </source>
</evidence>
<gene>
    <name evidence="2" type="ORF">Moror_5875</name>
</gene>
<dbReference type="AlphaFoldDB" id="V2WY18"/>
<protein>
    <submittedName>
        <fullName evidence="2">Uncharacterized protein</fullName>
    </submittedName>
</protein>
<dbReference type="Proteomes" id="UP000017559">
    <property type="component" value="Unassembled WGS sequence"/>
</dbReference>
<keyword evidence="3" id="KW-1185">Reference proteome</keyword>
<name>V2WY18_MONRO</name>
<reference evidence="2 3" key="1">
    <citation type="journal article" date="2014" name="BMC Genomics">
        <title>Genome and secretome analysis of the hemibiotrophic fungal pathogen, Moniliophthora roreri, which causes frosty pod rot disease of cacao: mechanisms of the biotrophic and necrotrophic phases.</title>
        <authorList>
            <person name="Meinhardt L.W."/>
            <person name="Costa G.G.L."/>
            <person name="Thomazella D.P.T."/>
            <person name="Teixeira P.J.P.L."/>
            <person name="Carazzolle M.F."/>
            <person name="Schuster S.C."/>
            <person name="Carlson J.E."/>
            <person name="Guiltinan M.J."/>
            <person name="Mieczkowski P."/>
            <person name="Farmer A."/>
            <person name="Ramaraj T."/>
            <person name="Crozier J."/>
            <person name="Davis R.E."/>
            <person name="Shao J."/>
            <person name="Melnick R.L."/>
            <person name="Pereira G.A.G."/>
            <person name="Bailey B.A."/>
        </authorList>
    </citation>
    <scope>NUCLEOTIDE SEQUENCE [LARGE SCALE GENOMIC DNA]</scope>
    <source>
        <strain evidence="2 3">MCA 2997</strain>
    </source>
</reference>
<dbReference type="EMBL" id="AWSO01001066">
    <property type="protein sequence ID" value="ESK85436.1"/>
    <property type="molecule type" value="Genomic_DNA"/>
</dbReference>
<accession>V2WY18</accession>
<evidence type="ECO:0000313" key="2">
    <source>
        <dbReference type="EMBL" id="ESK85436.1"/>
    </source>
</evidence>
<proteinExistence type="predicted"/>
<dbReference type="HOGENOM" id="CLU_1875983_0_0_1"/>
<feature type="compositionally biased region" description="Polar residues" evidence="1">
    <location>
        <begin position="23"/>
        <end position="33"/>
    </location>
</feature>
<feature type="compositionally biased region" description="Basic and acidic residues" evidence="1">
    <location>
        <begin position="1"/>
        <end position="21"/>
    </location>
</feature>
<organism evidence="2 3">
    <name type="scientific">Moniliophthora roreri (strain MCA 2997)</name>
    <name type="common">Cocoa frosty pod rot fungus</name>
    <name type="synonym">Crinipellis roreri</name>
    <dbReference type="NCBI Taxonomy" id="1381753"/>
    <lineage>
        <taxon>Eukaryota</taxon>
        <taxon>Fungi</taxon>
        <taxon>Dikarya</taxon>
        <taxon>Basidiomycota</taxon>
        <taxon>Agaricomycotina</taxon>
        <taxon>Agaricomycetes</taxon>
        <taxon>Agaricomycetidae</taxon>
        <taxon>Agaricales</taxon>
        <taxon>Marasmiineae</taxon>
        <taxon>Marasmiaceae</taxon>
        <taxon>Moniliophthora</taxon>
    </lineage>
</organism>
<evidence type="ECO:0000313" key="3">
    <source>
        <dbReference type="Proteomes" id="UP000017559"/>
    </source>
</evidence>
<feature type="region of interest" description="Disordered" evidence="1">
    <location>
        <begin position="1"/>
        <end position="121"/>
    </location>
</feature>